<accession>A0ABP0TXZ0</accession>
<evidence type="ECO:0008006" key="4">
    <source>
        <dbReference type="Google" id="ProtNLM"/>
    </source>
</evidence>
<feature type="compositionally biased region" description="Basic and acidic residues" evidence="1">
    <location>
        <begin position="99"/>
        <end position="109"/>
    </location>
</feature>
<dbReference type="InterPro" id="IPR044252">
    <property type="entry name" value="RPP3"/>
</dbReference>
<proteinExistence type="predicted"/>
<feature type="compositionally biased region" description="Low complexity" evidence="1">
    <location>
        <begin position="81"/>
        <end position="98"/>
    </location>
</feature>
<evidence type="ECO:0000256" key="1">
    <source>
        <dbReference type="SAM" id="MobiDB-lite"/>
    </source>
</evidence>
<evidence type="ECO:0000313" key="3">
    <source>
        <dbReference type="Proteomes" id="UP001497512"/>
    </source>
</evidence>
<dbReference type="EMBL" id="OZ019908">
    <property type="protein sequence ID" value="CAK9207795.1"/>
    <property type="molecule type" value="Genomic_DNA"/>
</dbReference>
<dbReference type="PANTHER" id="PTHR47207">
    <property type="entry name" value="60S ACIDIC RIBOSOMAL PROTEIN P3-1-RELATED"/>
    <property type="match status" value="1"/>
</dbReference>
<evidence type="ECO:0000313" key="2">
    <source>
        <dbReference type="EMBL" id="CAK9207795.1"/>
    </source>
</evidence>
<name>A0ABP0TXZ0_9BRYO</name>
<dbReference type="Pfam" id="PF00428">
    <property type="entry name" value="Ribosomal_60s"/>
    <property type="match status" value="1"/>
</dbReference>
<organism evidence="2 3">
    <name type="scientific">Sphagnum troendelagicum</name>
    <dbReference type="NCBI Taxonomy" id="128251"/>
    <lineage>
        <taxon>Eukaryota</taxon>
        <taxon>Viridiplantae</taxon>
        <taxon>Streptophyta</taxon>
        <taxon>Embryophyta</taxon>
        <taxon>Bryophyta</taxon>
        <taxon>Sphagnophytina</taxon>
        <taxon>Sphagnopsida</taxon>
        <taxon>Sphagnales</taxon>
        <taxon>Sphagnaceae</taxon>
        <taxon>Sphagnum</taxon>
    </lineage>
</organism>
<feature type="region of interest" description="Disordered" evidence="1">
    <location>
        <begin position="81"/>
        <end position="124"/>
    </location>
</feature>
<keyword evidence="3" id="KW-1185">Reference proteome</keyword>
<gene>
    <name evidence="2" type="ORF">CSSPTR1EN2_LOCUS8985</name>
</gene>
<reference evidence="2" key="1">
    <citation type="submission" date="2024-02" db="EMBL/GenBank/DDBJ databases">
        <authorList>
            <consortium name="ELIXIR-Norway"/>
            <consortium name="Elixir Norway"/>
        </authorList>
    </citation>
    <scope>NUCLEOTIDE SEQUENCE</scope>
</reference>
<dbReference type="PANTHER" id="PTHR47207:SF2">
    <property type="entry name" value="LARGE RIBOSOMAL SUBUNIT PROTEIN P3Y-RELATED"/>
    <property type="match status" value="1"/>
</dbReference>
<dbReference type="Proteomes" id="UP001497512">
    <property type="component" value="Chromosome 16"/>
</dbReference>
<protein>
    <recommendedName>
        <fullName evidence="4">60S acidic ribosomal protein P3</fullName>
    </recommendedName>
</protein>
<sequence>MAVFTFVVRFASGTWTAKQIGDQSDLEGSASSTWELQRKLTNLALTAAGSGVVSSSFSFVTPTSAVAQVIVGGGGGGAVFSSGGATGSSASGAAAAPAEEVKEEKKKEEEKEESDDDMGFSLFD</sequence>